<dbReference type="CDD" id="cd00565">
    <property type="entry name" value="Ubl_ThiS"/>
    <property type="match status" value="1"/>
</dbReference>
<dbReference type="AlphaFoldDB" id="A0A926KNE4"/>
<gene>
    <name evidence="1" type="primary">thiS</name>
    <name evidence="1" type="ORF">ICC18_04920</name>
</gene>
<dbReference type="InterPro" id="IPR016155">
    <property type="entry name" value="Mopterin_synth/thiamin_S_b"/>
</dbReference>
<dbReference type="RefSeq" id="WP_188173273.1">
    <property type="nucleotide sequence ID" value="NZ_JACVVD010000002.1"/>
</dbReference>
<dbReference type="InterPro" id="IPR012675">
    <property type="entry name" value="Beta-grasp_dom_sf"/>
</dbReference>
<organism evidence="1 2">
    <name type="scientific">Paenibacillus sedimenti</name>
    <dbReference type="NCBI Taxonomy" id="2770274"/>
    <lineage>
        <taxon>Bacteria</taxon>
        <taxon>Bacillati</taxon>
        <taxon>Bacillota</taxon>
        <taxon>Bacilli</taxon>
        <taxon>Bacillales</taxon>
        <taxon>Paenibacillaceae</taxon>
        <taxon>Paenibacillus</taxon>
    </lineage>
</organism>
<dbReference type="NCBIfam" id="TIGR01683">
    <property type="entry name" value="thiS"/>
    <property type="match status" value="1"/>
</dbReference>
<evidence type="ECO:0000313" key="1">
    <source>
        <dbReference type="EMBL" id="MBD0379448.1"/>
    </source>
</evidence>
<protein>
    <submittedName>
        <fullName evidence="1">Thiamine biosynthesis protein ThiS</fullName>
    </submittedName>
</protein>
<dbReference type="PANTHER" id="PTHR34472:SF1">
    <property type="entry name" value="SULFUR CARRIER PROTEIN THIS"/>
    <property type="match status" value="1"/>
</dbReference>
<reference evidence="1" key="1">
    <citation type="submission" date="2020-09" db="EMBL/GenBank/DDBJ databases">
        <title>Draft Genome Sequence of Paenibacillus sp. WST5.</title>
        <authorList>
            <person name="Bao Z."/>
        </authorList>
    </citation>
    <scope>NUCLEOTIDE SEQUENCE</scope>
    <source>
        <strain evidence="1">WST5</strain>
    </source>
</reference>
<dbReference type="InterPro" id="IPR003749">
    <property type="entry name" value="ThiS/MoaD-like"/>
</dbReference>
<dbReference type="SUPFAM" id="SSF54285">
    <property type="entry name" value="MoaD/ThiS"/>
    <property type="match status" value="1"/>
</dbReference>
<dbReference type="Pfam" id="PF02597">
    <property type="entry name" value="ThiS"/>
    <property type="match status" value="1"/>
</dbReference>
<dbReference type="Gene3D" id="3.10.20.30">
    <property type="match status" value="1"/>
</dbReference>
<evidence type="ECO:0000313" key="2">
    <source>
        <dbReference type="Proteomes" id="UP000650466"/>
    </source>
</evidence>
<comment type="caution">
    <text evidence="1">The sequence shown here is derived from an EMBL/GenBank/DDBJ whole genome shotgun (WGS) entry which is preliminary data.</text>
</comment>
<sequence>MRLHINGQIVEVPDTVMTVTELLEHFELAGKMLVVELNQTILQKEDHAQAALSEGNKIEIVHFVGGG</sequence>
<name>A0A926KNE4_9BACL</name>
<keyword evidence="2" id="KW-1185">Reference proteome</keyword>
<proteinExistence type="predicted"/>
<dbReference type="EMBL" id="JACVVD010000002">
    <property type="protein sequence ID" value="MBD0379448.1"/>
    <property type="molecule type" value="Genomic_DNA"/>
</dbReference>
<dbReference type="PANTHER" id="PTHR34472">
    <property type="entry name" value="SULFUR CARRIER PROTEIN THIS"/>
    <property type="match status" value="1"/>
</dbReference>
<dbReference type="Proteomes" id="UP000650466">
    <property type="component" value="Unassembled WGS sequence"/>
</dbReference>
<accession>A0A926KNE4</accession>
<dbReference type="InterPro" id="IPR010035">
    <property type="entry name" value="Thi_S"/>
</dbReference>